<dbReference type="Proteomes" id="UP001500002">
    <property type="component" value="Unassembled WGS sequence"/>
</dbReference>
<evidence type="ECO:0000256" key="1">
    <source>
        <dbReference type="SAM" id="MobiDB-lite"/>
    </source>
</evidence>
<feature type="region of interest" description="Disordered" evidence="1">
    <location>
        <begin position="1"/>
        <end position="24"/>
    </location>
</feature>
<protein>
    <recommendedName>
        <fullName evidence="4">Polyketide cyclase</fullName>
    </recommendedName>
</protein>
<dbReference type="Pfam" id="PF10604">
    <property type="entry name" value="Polyketide_cyc2"/>
    <property type="match status" value="1"/>
</dbReference>
<proteinExistence type="predicted"/>
<reference evidence="2 3" key="1">
    <citation type="journal article" date="2019" name="Int. J. Syst. Evol. Microbiol.">
        <title>The Global Catalogue of Microorganisms (GCM) 10K type strain sequencing project: providing services to taxonomists for standard genome sequencing and annotation.</title>
        <authorList>
            <consortium name="The Broad Institute Genomics Platform"/>
            <consortium name="The Broad Institute Genome Sequencing Center for Infectious Disease"/>
            <person name="Wu L."/>
            <person name="Ma J."/>
        </authorList>
    </citation>
    <scope>NUCLEOTIDE SEQUENCE [LARGE SCALE GENOMIC DNA]</scope>
    <source>
        <strain evidence="2 3">JCM 14322</strain>
    </source>
</reference>
<dbReference type="SUPFAM" id="SSF55961">
    <property type="entry name" value="Bet v1-like"/>
    <property type="match status" value="1"/>
</dbReference>
<name>A0ABN2MA84_9MICO</name>
<dbReference type="RefSeq" id="WP_344296983.1">
    <property type="nucleotide sequence ID" value="NZ_BAAANJ010000015.1"/>
</dbReference>
<gene>
    <name evidence="2" type="ORF">GCM10009749_28480</name>
</gene>
<evidence type="ECO:0000313" key="2">
    <source>
        <dbReference type="EMBL" id="GAA1816932.1"/>
    </source>
</evidence>
<accession>A0ABN2MA84</accession>
<dbReference type="EMBL" id="BAAANJ010000015">
    <property type="protein sequence ID" value="GAA1816932.1"/>
    <property type="molecule type" value="Genomic_DNA"/>
</dbReference>
<dbReference type="InterPro" id="IPR019587">
    <property type="entry name" value="Polyketide_cyclase/dehydratase"/>
</dbReference>
<dbReference type="InterPro" id="IPR023393">
    <property type="entry name" value="START-like_dom_sf"/>
</dbReference>
<dbReference type="Gene3D" id="3.30.530.20">
    <property type="match status" value="1"/>
</dbReference>
<organism evidence="2 3">
    <name type="scientific">Agromyces neolithicus</name>
    <dbReference type="NCBI Taxonomy" id="269420"/>
    <lineage>
        <taxon>Bacteria</taxon>
        <taxon>Bacillati</taxon>
        <taxon>Actinomycetota</taxon>
        <taxon>Actinomycetes</taxon>
        <taxon>Micrococcales</taxon>
        <taxon>Microbacteriaceae</taxon>
        <taxon>Agromyces</taxon>
    </lineage>
</organism>
<evidence type="ECO:0008006" key="4">
    <source>
        <dbReference type="Google" id="ProtNLM"/>
    </source>
</evidence>
<comment type="caution">
    <text evidence="2">The sequence shown here is derived from an EMBL/GenBank/DDBJ whole genome shotgun (WGS) entry which is preliminary data.</text>
</comment>
<evidence type="ECO:0000313" key="3">
    <source>
        <dbReference type="Proteomes" id="UP001500002"/>
    </source>
</evidence>
<keyword evidence="3" id="KW-1185">Reference proteome</keyword>
<sequence>MGSDPGASARSDIHSRLSGTHQEDGDMITYESSTYIARPAEQVFAYVADVRNDQHWHKDVKSATVTKGDGKLAVGTVFDVKGMVSGTEEIIAYEAPHKVVLKGGDMGKIVPIDIRTIEPVDGGVRFTRHIDLDAGGFMGWMTNRMLGWATKRNAQFVENLKNVLEGG</sequence>